<dbReference type="RefSeq" id="WP_168624849.1">
    <property type="nucleotide sequence ID" value="NZ_JAAZQQ010000007.1"/>
</dbReference>
<evidence type="ECO:0000313" key="5">
    <source>
        <dbReference type="Proteomes" id="UP000526408"/>
    </source>
</evidence>
<feature type="region of interest" description="Disordered" evidence="3">
    <location>
        <begin position="1"/>
        <end position="77"/>
    </location>
</feature>
<dbReference type="EMBL" id="JAAZQQ010000007">
    <property type="protein sequence ID" value="NKX46464.1"/>
    <property type="molecule type" value="Genomic_DNA"/>
</dbReference>
<dbReference type="GO" id="GO:0003677">
    <property type="term" value="F:DNA binding"/>
    <property type="evidence" value="ECO:0007669"/>
    <property type="project" value="UniProtKB-KW"/>
</dbReference>
<feature type="compositionally biased region" description="Low complexity" evidence="3">
    <location>
        <begin position="57"/>
        <end position="73"/>
    </location>
</feature>
<comment type="caution">
    <text evidence="4">The sequence shown here is derived from an EMBL/GenBank/DDBJ whole genome shotgun (WGS) entry which is preliminary data.</text>
</comment>
<evidence type="ECO:0000256" key="2">
    <source>
        <dbReference type="ARBA" id="ARBA00023125"/>
    </source>
</evidence>
<evidence type="ECO:0000313" key="4">
    <source>
        <dbReference type="EMBL" id="NKX46464.1"/>
    </source>
</evidence>
<evidence type="ECO:0000256" key="1">
    <source>
        <dbReference type="ARBA" id="ARBA00010529"/>
    </source>
</evidence>
<dbReference type="AlphaFoldDB" id="A0A7X6H1S5"/>
<organism evidence="4 5">
    <name type="scientific">Roseicyclus persicicus</name>
    <dbReference type="NCBI Taxonomy" id="2650661"/>
    <lineage>
        <taxon>Bacteria</taxon>
        <taxon>Pseudomonadati</taxon>
        <taxon>Pseudomonadota</taxon>
        <taxon>Alphaproteobacteria</taxon>
        <taxon>Rhodobacterales</taxon>
        <taxon>Roseobacteraceae</taxon>
        <taxon>Roseicyclus</taxon>
    </lineage>
</organism>
<evidence type="ECO:0008006" key="6">
    <source>
        <dbReference type="Google" id="ProtNLM"/>
    </source>
</evidence>
<dbReference type="InterPro" id="IPR010992">
    <property type="entry name" value="IHF-like_DNA-bd_dom_sf"/>
</dbReference>
<reference evidence="4 5" key="1">
    <citation type="submission" date="2020-04" db="EMBL/GenBank/DDBJ databases">
        <authorList>
            <person name="Yoon J."/>
        </authorList>
    </citation>
    <scope>NUCLEOTIDE SEQUENCE [LARGE SCALE GENOMIC DNA]</scope>
    <source>
        <strain evidence="4 5">KMU-115</strain>
    </source>
</reference>
<feature type="region of interest" description="Disordered" evidence="3">
    <location>
        <begin position="127"/>
        <end position="170"/>
    </location>
</feature>
<dbReference type="Pfam" id="PF00216">
    <property type="entry name" value="Bac_DNA_binding"/>
    <property type="match status" value="1"/>
</dbReference>
<gene>
    <name evidence="4" type="ORF">HCU73_17865</name>
</gene>
<name>A0A7X6H1S5_9RHOB</name>
<protein>
    <recommendedName>
        <fullName evidence="6">DNA-binding protein</fullName>
    </recommendedName>
</protein>
<proteinExistence type="inferred from homology"/>
<dbReference type="SUPFAM" id="SSF47729">
    <property type="entry name" value="IHF-like DNA-binding proteins"/>
    <property type="match status" value="1"/>
</dbReference>
<keyword evidence="2" id="KW-0238">DNA-binding</keyword>
<accession>A0A7X6H1S5</accession>
<evidence type="ECO:0000256" key="3">
    <source>
        <dbReference type="SAM" id="MobiDB-lite"/>
    </source>
</evidence>
<dbReference type="Gene3D" id="4.10.520.10">
    <property type="entry name" value="IHF-like DNA-binding proteins"/>
    <property type="match status" value="1"/>
</dbReference>
<sequence>MATRKGPGKETVEGGVGKATPAGRTRRVPRAKVPAPKPDPAPETAAARRAHLRAVETAEAADPETAAPAAPDDGTVRRSDLIEAVAARTALKRSDAKVVIDLVLDEIGRALDRSDELALTPLGKLSVKKRKPDASGPDILTVRVRRPRDAGAEAGADGGETPLADPGEDG</sequence>
<keyword evidence="5" id="KW-1185">Reference proteome</keyword>
<dbReference type="Proteomes" id="UP000526408">
    <property type="component" value="Unassembled WGS sequence"/>
</dbReference>
<dbReference type="GO" id="GO:0030527">
    <property type="term" value="F:structural constituent of chromatin"/>
    <property type="evidence" value="ECO:0007669"/>
    <property type="project" value="InterPro"/>
</dbReference>
<dbReference type="InterPro" id="IPR000119">
    <property type="entry name" value="Hist_DNA-bd"/>
</dbReference>
<comment type="similarity">
    <text evidence="1">Belongs to the bacterial histone-like protein family.</text>
</comment>